<evidence type="ECO:0000259" key="1">
    <source>
        <dbReference type="PROSITE" id="PS51833"/>
    </source>
</evidence>
<protein>
    <submittedName>
        <fullName evidence="2">HDOD domain-containing protein</fullName>
    </submittedName>
</protein>
<dbReference type="Gene3D" id="1.10.3210.10">
    <property type="entry name" value="Hypothetical protein af1432"/>
    <property type="match status" value="1"/>
</dbReference>
<feature type="domain" description="HDOD" evidence="1">
    <location>
        <begin position="49"/>
        <end position="241"/>
    </location>
</feature>
<accession>A0A2P8EWI7</accession>
<name>A0A2P8EWI7_9GAMM</name>
<evidence type="ECO:0000313" key="3">
    <source>
        <dbReference type="Proteomes" id="UP000242133"/>
    </source>
</evidence>
<dbReference type="Pfam" id="PF08668">
    <property type="entry name" value="HDOD"/>
    <property type="match status" value="1"/>
</dbReference>
<proteinExistence type="predicted"/>
<dbReference type="Proteomes" id="UP000242133">
    <property type="component" value="Unassembled WGS sequence"/>
</dbReference>
<dbReference type="EMBL" id="PYGI01000010">
    <property type="protein sequence ID" value="PSL13822.1"/>
    <property type="molecule type" value="Genomic_DNA"/>
</dbReference>
<organism evidence="2 3">
    <name type="scientific">Marinobacterium halophilum</name>
    <dbReference type="NCBI Taxonomy" id="267374"/>
    <lineage>
        <taxon>Bacteria</taxon>
        <taxon>Pseudomonadati</taxon>
        <taxon>Pseudomonadota</taxon>
        <taxon>Gammaproteobacteria</taxon>
        <taxon>Oceanospirillales</taxon>
        <taxon>Oceanospirillaceae</taxon>
        <taxon>Marinobacterium</taxon>
    </lineage>
</organism>
<sequence length="316" mass="35925">MDYQVSRYDLLNPKVCGTILVAIRASKSRLQSNTYPVFSMHQTSFNSLIPPQPEILVQLNKQCKLAHPELGVIAALIKNDVAIYAAILKSINSPYYGLAVRITSIEHAINLLGFERVLNLIRLIIMHNTLKKTGRMERFWDTARDVSKLSVSLAESLCLGINTDDQQALGMLHDCGLPLMIQAFKDYRDFLRDHPGCNSNTLEQAELTCFGLSHYQVGARMAERWYLPAHIAESIRLQPQRLDVLTDRIDADERSRHLLAILTLAQDISTEYRYYWRISSTEHVEAVKAAQAFLGILEYDYLNIKEGLIETMAQDE</sequence>
<dbReference type="PANTHER" id="PTHR33525">
    <property type="match status" value="1"/>
</dbReference>
<evidence type="ECO:0000313" key="2">
    <source>
        <dbReference type="EMBL" id="PSL13822.1"/>
    </source>
</evidence>
<gene>
    <name evidence="2" type="ORF">CLV44_1103</name>
</gene>
<keyword evidence="3" id="KW-1185">Reference proteome</keyword>
<dbReference type="AlphaFoldDB" id="A0A2P8EWI7"/>
<dbReference type="PANTHER" id="PTHR33525:SF6">
    <property type="entry name" value="HDOD DOMAIN-CONTAINING PROTEIN"/>
    <property type="match status" value="1"/>
</dbReference>
<reference evidence="2 3" key="1">
    <citation type="submission" date="2018-03" db="EMBL/GenBank/DDBJ databases">
        <title>Genomic Encyclopedia of Archaeal and Bacterial Type Strains, Phase II (KMG-II): from individual species to whole genera.</title>
        <authorList>
            <person name="Goeker M."/>
        </authorList>
    </citation>
    <scope>NUCLEOTIDE SEQUENCE [LARGE SCALE GENOMIC DNA]</scope>
    <source>
        <strain evidence="2 3">DSM 17586</strain>
    </source>
</reference>
<dbReference type="PROSITE" id="PS51833">
    <property type="entry name" value="HDOD"/>
    <property type="match status" value="1"/>
</dbReference>
<dbReference type="InterPro" id="IPR013976">
    <property type="entry name" value="HDOD"/>
</dbReference>
<dbReference type="SUPFAM" id="SSF109604">
    <property type="entry name" value="HD-domain/PDEase-like"/>
    <property type="match status" value="1"/>
</dbReference>
<comment type="caution">
    <text evidence="2">The sequence shown here is derived from an EMBL/GenBank/DDBJ whole genome shotgun (WGS) entry which is preliminary data.</text>
</comment>
<dbReference type="InterPro" id="IPR052340">
    <property type="entry name" value="RNase_Y/CdgJ"/>
</dbReference>